<gene>
    <name evidence="2" type="ORF">FYJ80_08020</name>
</gene>
<dbReference type="EMBL" id="VUNN01000016">
    <property type="protein sequence ID" value="MSU06720.1"/>
    <property type="molecule type" value="Genomic_DNA"/>
</dbReference>
<keyword evidence="1" id="KW-1133">Transmembrane helix</keyword>
<dbReference type="RefSeq" id="WP_154425799.1">
    <property type="nucleotide sequence ID" value="NZ_VUNN01000016.1"/>
</dbReference>
<comment type="caution">
    <text evidence="2">The sequence shown here is derived from an EMBL/GenBank/DDBJ whole genome shotgun (WGS) entry which is preliminary data.</text>
</comment>
<evidence type="ECO:0000313" key="2">
    <source>
        <dbReference type="EMBL" id="MSU06720.1"/>
    </source>
</evidence>
<feature type="transmembrane region" description="Helical" evidence="1">
    <location>
        <begin position="32"/>
        <end position="52"/>
    </location>
</feature>
<reference evidence="2 3" key="1">
    <citation type="submission" date="2019-08" db="EMBL/GenBank/DDBJ databases">
        <title>In-depth cultivation of the pig gut microbiome towards novel bacterial diversity and tailored functional studies.</title>
        <authorList>
            <person name="Wylensek D."/>
            <person name="Hitch T.C.A."/>
            <person name="Clavel T."/>
        </authorList>
    </citation>
    <scope>NUCLEOTIDE SEQUENCE [LARGE SCALE GENOMIC DNA]</scope>
    <source>
        <strain evidence="2 3">NM-380-WT-3C1</strain>
    </source>
</reference>
<evidence type="ECO:0000313" key="3">
    <source>
        <dbReference type="Proteomes" id="UP000460549"/>
    </source>
</evidence>
<sequence>MENNTIFRKKSIERVSSPEQLNDYIRVCSPSIWLVIVAVIILLVGVCIWGVLGHLDTTITTAAIVENKALTIYIPEEDISSVLNKTFTIEGTEYEINASSIPLEPIAVRGEDFSEYVLHISGLKLGEWVYAVQCNTGLADGIYKAQIVLDSTSPMSFIFN</sequence>
<name>A0A7X2PD34_9SPIO</name>
<protein>
    <submittedName>
        <fullName evidence="2">Uncharacterized protein</fullName>
    </submittedName>
</protein>
<accession>A0A7X2PD34</accession>
<proteinExistence type="predicted"/>
<keyword evidence="1" id="KW-0472">Membrane</keyword>
<keyword evidence="1" id="KW-0812">Transmembrane</keyword>
<dbReference type="Proteomes" id="UP000460549">
    <property type="component" value="Unassembled WGS sequence"/>
</dbReference>
<keyword evidence="3" id="KW-1185">Reference proteome</keyword>
<organism evidence="2 3">
    <name type="scientific">Bullifex porci</name>
    <dbReference type="NCBI Taxonomy" id="2606638"/>
    <lineage>
        <taxon>Bacteria</taxon>
        <taxon>Pseudomonadati</taxon>
        <taxon>Spirochaetota</taxon>
        <taxon>Spirochaetia</taxon>
        <taxon>Spirochaetales</taxon>
        <taxon>Spirochaetaceae</taxon>
        <taxon>Bullifex</taxon>
    </lineage>
</organism>
<evidence type="ECO:0000256" key="1">
    <source>
        <dbReference type="SAM" id="Phobius"/>
    </source>
</evidence>
<dbReference type="AlphaFoldDB" id="A0A7X2PD34"/>